<evidence type="ECO:0000313" key="3">
    <source>
        <dbReference type="Proteomes" id="UP001152795"/>
    </source>
</evidence>
<dbReference type="AlphaFoldDB" id="A0A6S7I0T0"/>
<feature type="compositionally biased region" description="Low complexity" evidence="1">
    <location>
        <begin position="114"/>
        <end position="128"/>
    </location>
</feature>
<reference evidence="2" key="1">
    <citation type="submission" date="2020-04" db="EMBL/GenBank/DDBJ databases">
        <authorList>
            <person name="Alioto T."/>
            <person name="Alioto T."/>
            <person name="Gomez Garrido J."/>
        </authorList>
    </citation>
    <scope>NUCLEOTIDE SEQUENCE</scope>
    <source>
        <strain evidence="2">A484AB</strain>
    </source>
</reference>
<accession>A0A6S7I0T0</accession>
<gene>
    <name evidence="2" type="ORF">PACLA_8A075791</name>
</gene>
<feature type="region of interest" description="Disordered" evidence="1">
    <location>
        <begin position="96"/>
        <end position="128"/>
    </location>
</feature>
<keyword evidence="3" id="KW-1185">Reference proteome</keyword>
<sequence length="208" mass="23184">MGWVVSRVFWYVFCHYLKPLAHWAFVKDRAYDTAEFQYKPPSAVIKERFYNSLKKGKEMLNIDLESVAKQVLLSVDEVSMQVEHLKGIMERRKMGAQKATLTRKNKKAVQRNTDVPQPDVPVSDVPVPDFPGSDVPVSDVPVSDLPVSDLPVSDVPVSDVPVSDVPLSDVPLSDIPVSDVPVSDVPVSDVCLRCPCLRCVVLVSRQRI</sequence>
<dbReference type="EMBL" id="CACRXK020006853">
    <property type="protein sequence ID" value="CAB4010627.1"/>
    <property type="molecule type" value="Genomic_DNA"/>
</dbReference>
<evidence type="ECO:0000256" key="1">
    <source>
        <dbReference type="SAM" id="MobiDB-lite"/>
    </source>
</evidence>
<dbReference type="Proteomes" id="UP001152795">
    <property type="component" value="Unassembled WGS sequence"/>
</dbReference>
<protein>
    <submittedName>
        <fullName evidence="2">Uncharacterized protein</fullName>
    </submittedName>
</protein>
<comment type="caution">
    <text evidence="2">The sequence shown here is derived from an EMBL/GenBank/DDBJ whole genome shotgun (WGS) entry which is preliminary data.</text>
</comment>
<evidence type="ECO:0000313" key="2">
    <source>
        <dbReference type="EMBL" id="CAB4010627.1"/>
    </source>
</evidence>
<organism evidence="2 3">
    <name type="scientific">Paramuricea clavata</name>
    <name type="common">Red gorgonian</name>
    <name type="synonym">Violescent sea-whip</name>
    <dbReference type="NCBI Taxonomy" id="317549"/>
    <lineage>
        <taxon>Eukaryota</taxon>
        <taxon>Metazoa</taxon>
        <taxon>Cnidaria</taxon>
        <taxon>Anthozoa</taxon>
        <taxon>Octocorallia</taxon>
        <taxon>Malacalcyonacea</taxon>
        <taxon>Plexauridae</taxon>
        <taxon>Paramuricea</taxon>
    </lineage>
</organism>
<name>A0A6S7I0T0_PARCT</name>
<proteinExistence type="predicted"/>